<organism evidence="10">
    <name type="scientific">hydrothermal vent metagenome</name>
    <dbReference type="NCBI Taxonomy" id="652676"/>
    <lineage>
        <taxon>unclassified sequences</taxon>
        <taxon>metagenomes</taxon>
        <taxon>ecological metagenomes</taxon>
    </lineage>
</organism>
<evidence type="ECO:0000259" key="9">
    <source>
        <dbReference type="Pfam" id="PF05193"/>
    </source>
</evidence>
<keyword evidence="2" id="KW-0645">Protease</keyword>
<dbReference type="PANTHER" id="PTHR43690">
    <property type="entry name" value="NARDILYSIN"/>
    <property type="match status" value="1"/>
</dbReference>
<protein>
    <submittedName>
        <fullName evidence="10">FIG015547: peptidase, M16 family</fullName>
    </submittedName>
</protein>
<dbReference type="Pfam" id="PF00675">
    <property type="entry name" value="Peptidase_M16"/>
    <property type="match status" value="1"/>
</dbReference>
<feature type="domain" description="Peptidase M16 N-terminal" evidence="8">
    <location>
        <begin position="71"/>
        <end position="216"/>
    </location>
</feature>
<dbReference type="SUPFAM" id="SSF63411">
    <property type="entry name" value="LuxS/MPP-like metallohydrolase"/>
    <property type="match status" value="2"/>
</dbReference>
<dbReference type="InterPro" id="IPR011249">
    <property type="entry name" value="Metalloenz_LuxS/M16"/>
</dbReference>
<dbReference type="PANTHER" id="PTHR43690:SF17">
    <property type="entry name" value="PROTEIN YHJJ"/>
    <property type="match status" value="1"/>
</dbReference>
<evidence type="ECO:0000256" key="2">
    <source>
        <dbReference type="ARBA" id="ARBA00022670"/>
    </source>
</evidence>
<keyword evidence="4" id="KW-0862">Zinc</keyword>
<name>A0A3B0XG20_9ZZZZ</name>
<proteinExistence type="inferred from homology"/>
<evidence type="ECO:0000259" key="8">
    <source>
        <dbReference type="Pfam" id="PF00675"/>
    </source>
</evidence>
<evidence type="ECO:0000256" key="7">
    <source>
        <dbReference type="SAM" id="MobiDB-lite"/>
    </source>
</evidence>
<dbReference type="AlphaFoldDB" id="A0A3B0XG20"/>
<evidence type="ECO:0000313" key="10">
    <source>
        <dbReference type="EMBL" id="VAW66611.1"/>
    </source>
</evidence>
<comment type="similarity">
    <text evidence="1">Belongs to the peptidase M16 family.</text>
</comment>
<dbReference type="GO" id="GO:0008237">
    <property type="term" value="F:metallopeptidase activity"/>
    <property type="evidence" value="ECO:0007669"/>
    <property type="project" value="UniProtKB-KW"/>
</dbReference>
<dbReference type="Gene3D" id="3.30.830.10">
    <property type="entry name" value="Metalloenzyme, LuxS/M16 peptidase-like"/>
    <property type="match status" value="2"/>
</dbReference>
<feature type="coiled-coil region" evidence="6">
    <location>
        <begin position="157"/>
        <end position="184"/>
    </location>
</feature>
<keyword evidence="6" id="KW-0175">Coiled coil</keyword>
<dbReference type="InterPro" id="IPR011765">
    <property type="entry name" value="Pept_M16_N"/>
</dbReference>
<evidence type="ECO:0000256" key="1">
    <source>
        <dbReference type="ARBA" id="ARBA00007261"/>
    </source>
</evidence>
<gene>
    <name evidence="10" type="ORF">MNBD_GAMMA10-3266</name>
</gene>
<evidence type="ECO:0000256" key="4">
    <source>
        <dbReference type="ARBA" id="ARBA00022833"/>
    </source>
</evidence>
<dbReference type="GO" id="GO:0006508">
    <property type="term" value="P:proteolysis"/>
    <property type="evidence" value="ECO:0007669"/>
    <property type="project" value="UniProtKB-KW"/>
</dbReference>
<evidence type="ECO:0000256" key="3">
    <source>
        <dbReference type="ARBA" id="ARBA00022801"/>
    </source>
</evidence>
<feature type="compositionally biased region" description="Polar residues" evidence="7">
    <location>
        <begin position="40"/>
        <end position="49"/>
    </location>
</feature>
<reference evidence="10" key="1">
    <citation type="submission" date="2018-06" db="EMBL/GenBank/DDBJ databases">
        <authorList>
            <person name="Zhirakovskaya E."/>
        </authorList>
    </citation>
    <scope>NUCLEOTIDE SEQUENCE</scope>
</reference>
<dbReference type="InterPro" id="IPR050626">
    <property type="entry name" value="Peptidase_M16"/>
</dbReference>
<keyword evidence="5" id="KW-0482">Metalloprotease</keyword>
<dbReference type="GO" id="GO:0046872">
    <property type="term" value="F:metal ion binding"/>
    <property type="evidence" value="ECO:0007669"/>
    <property type="project" value="InterPro"/>
</dbReference>
<feature type="region of interest" description="Disordered" evidence="7">
    <location>
        <begin position="31"/>
        <end position="51"/>
    </location>
</feature>
<accession>A0A3B0XG20</accession>
<sequence>MKILKKTSLIVVISSSLLALSACQPRPDADVNASAPMASGDTSAQNSVGASPGMVSESGVYSFMLDNGMKILVQPDHRSPVVVSQVWYKVGGSYEYAGVTGVSHALEHMMFKGTRRLKPGEFSEIIAANGGSENAFTGKDYTAYFQRIASDRLELCLENEADRMRNLQLNEEEFKKEIEVIKEERRSRTDDSPTSFTYERFNAAAFINSSYQQPIIGWMEDLDSMQLDDLSEWYKTWYAPNNATLVVAGDVEPQQVVQWAKKYFGPLKPSHIERLKPRREVAQKGERRIMVKVPAKVPYLLMGYKVPVLKTVKDEWEVYALEVLAGVLDGGNSSRLSQQLVRQDEIASSAGAGYDLYARQETLFLFNGVPRDGHSTVELEQAIKKQIKKIQSKVPSEQELSRVKAQVMASSVYEKDSVFYQAMQMGTLETVGLSWQKKDDYLQKIQQVSAAQVQAVAKKYLIDDSLTVAILDPQPVEPAARRKSATAGGRHGH</sequence>
<keyword evidence="3" id="KW-0378">Hydrolase</keyword>
<dbReference type="InterPro" id="IPR007863">
    <property type="entry name" value="Peptidase_M16_C"/>
</dbReference>
<evidence type="ECO:0000256" key="6">
    <source>
        <dbReference type="SAM" id="Coils"/>
    </source>
</evidence>
<feature type="domain" description="Peptidase M16 C-terminal" evidence="9">
    <location>
        <begin position="225"/>
        <end position="406"/>
    </location>
</feature>
<dbReference type="PROSITE" id="PS51257">
    <property type="entry name" value="PROKAR_LIPOPROTEIN"/>
    <property type="match status" value="1"/>
</dbReference>
<evidence type="ECO:0000256" key="5">
    <source>
        <dbReference type="ARBA" id="ARBA00023049"/>
    </source>
</evidence>
<dbReference type="EMBL" id="UOFJ01000227">
    <property type="protein sequence ID" value="VAW66611.1"/>
    <property type="molecule type" value="Genomic_DNA"/>
</dbReference>
<dbReference type="Pfam" id="PF05193">
    <property type="entry name" value="Peptidase_M16_C"/>
    <property type="match status" value="1"/>
</dbReference>